<dbReference type="GO" id="GO:0032259">
    <property type="term" value="P:methylation"/>
    <property type="evidence" value="ECO:0007669"/>
    <property type="project" value="UniProtKB-KW"/>
</dbReference>
<evidence type="ECO:0000256" key="2">
    <source>
        <dbReference type="ARBA" id="ARBA00022679"/>
    </source>
</evidence>
<accession>A0A1Q8CKU7</accession>
<feature type="domain" description="Methyltransferase" evidence="4">
    <location>
        <begin position="50"/>
        <end position="144"/>
    </location>
</feature>
<keyword evidence="1 5" id="KW-0489">Methyltransferase</keyword>
<dbReference type="Proteomes" id="UP000185596">
    <property type="component" value="Unassembled WGS sequence"/>
</dbReference>
<dbReference type="STRING" id="1912961.BU204_24020"/>
<keyword evidence="6" id="KW-1185">Reference proteome</keyword>
<keyword evidence="2 5" id="KW-0808">Transferase</keyword>
<evidence type="ECO:0000313" key="6">
    <source>
        <dbReference type="Proteomes" id="UP000185596"/>
    </source>
</evidence>
<protein>
    <submittedName>
        <fullName evidence="5">Methyltransferase</fullName>
    </submittedName>
</protein>
<dbReference type="Pfam" id="PF13649">
    <property type="entry name" value="Methyltransf_25"/>
    <property type="match status" value="1"/>
</dbReference>
<evidence type="ECO:0000256" key="1">
    <source>
        <dbReference type="ARBA" id="ARBA00022603"/>
    </source>
</evidence>
<dbReference type="OrthoDB" id="279734at2"/>
<keyword evidence="3" id="KW-0949">S-adenosyl-L-methionine</keyword>
<name>A0A1Q8CKU7_9PSEU</name>
<reference evidence="5 6" key="1">
    <citation type="submission" date="2016-12" db="EMBL/GenBank/DDBJ databases">
        <title>The draft genome sequence of Actinophytocola sp. 11-183.</title>
        <authorList>
            <person name="Wang W."/>
            <person name="Yuan L."/>
        </authorList>
    </citation>
    <scope>NUCLEOTIDE SEQUENCE [LARGE SCALE GENOMIC DNA]</scope>
    <source>
        <strain evidence="5 6">11-183</strain>
    </source>
</reference>
<dbReference type="AlphaFoldDB" id="A0A1Q8CKU7"/>
<dbReference type="Gene3D" id="3.40.50.150">
    <property type="entry name" value="Vaccinia Virus protein VP39"/>
    <property type="match status" value="1"/>
</dbReference>
<dbReference type="EMBL" id="MSIE01000046">
    <property type="protein sequence ID" value="OLF14980.1"/>
    <property type="molecule type" value="Genomic_DNA"/>
</dbReference>
<dbReference type="InterPro" id="IPR041698">
    <property type="entry name" value="Methyltransf_25"/>
</dbReference>
<dbReference type="RefSeq" id="WP_075128009.1">
    <property type="nucleotide sequence ID" value="NZ_MSIE01000046.1"/>
</dbReference>
<dbReference type="Gene3D" id="2.20.25.110">
    <property type="entry name" value="S-adenosyl-L-methionine-dependent methyltransferases"/>
    <property type="match status" value="1"/>
</dbReference>
<proteinExistence type="predicted"/>
<dbReference type="SUPFAM" id="SSF53335">
    <property type="entry name" value="S-adenosyl-L-methionine-dependent methyltransferases"/>
    <property type="match status" value="1"/>
</dbReference>
<dbReference type="InterPro" id="IPR029063">
    <property type="entry name" value="SAM-dependent_MTases_sf"/>
</dbReference>
<evidence type="ECO:0000256" key="3">
    <source>
        <dbReference type="ARBA" id="ARBA00022691"/>
    </source>
</evidence>
<dbReference type="GO" id="GO:0008168">
    <property type="term" value="F:methyltransferase activity"/>
    <property type="evidence" value="ECO:0007669"/>
    <property type="project" value="UniProtKB-KW"/>
</dbReference>
<gene>
    <name evidence="5" type="ORF">BU204_24020</name>
</gene>
<dbReference type="PANTHER" id="PTHR43464">
    <property type="entry name" value="METHYLTRANSFERASE"/>
    <property type="match status" value="1"/>
</dbReference>
<comment type="caution">
    <text evidence="5">The sequence shown here is derived from an EMBL/GenBank/DDBJ whole genome shotgun (WGS) entry which is preliminary data.</text>
</comment>
<sequence length="252" mass="26976">MSKDALSAWYADFFTELPNAFWRAAVPPALAAAEVDFIIRTGGLGAGARVLDVPCGSGRHSLELARRGCRVTGLDVSAEAVEHARQAAAAEGLHVDARLGDMADLPADIPVDAAVCMGNAFGYLDHAGTRKFLADLAGLVVSGGALVLDYGFVAEALLPHLELEEPPMTFGGIEAESVNEYDAANSRWITAFTFRRGDEEHRGTSVQHVYTVAEVSRLVTEAGFTRVELYGDTDGTPFRLGSSRLLLVARRR</sequence>
<dbReference type="CDD" id="cd02440">
    <property type="entry name" value="AdoMet_MTases"/>
    <property type="match status" value="1"/>
</dbReference>
<evidence type="ECO:0000259" key="4">
    <source>
        <dbReference type="Pfam" id="PF13649"/>
    </source>
</evidence>
<evidence type="ECO:0000313" key="5">
    <source>
        <dbReference type="EMBL" id="OLF14980.1"/>
    </source>
</evidence>
<organism evidence="5 6">
    <name type="scientific">Actinophytocola xanthii</name>
    <dbReference type="NCBI Taxonomy" id="1912961"/>
    <lineage>
        <taxon>Bacteria</taxon>
        <taxon>Bacillati</taxon>
        <taxon>Actinomycetota</taxon>
        <taxon>Actinomycetes</taxon>
        <taxon>Pseudonocardiales</taxon>
        <taxon>Pseudonocardiaceae</taxon>
    </lineage>
</organism>
<dbReference type="PANTHER" id="PTHR43464:SF19">
    <property type="entry name" value="UBIQUINONE BIOSYNTHESIS O-METHYLTRANSFERASE, MITOCHONDRIAL"/>
    <property type="match status" value="1"/>
</dbReference>